<dbReference type="AlphaFoldDB" id="A0A482ITP2"/>
<organism evidence="3 4">
    <name type="scientific">Cupriavidus metallidurans</name>
    <dbReference type="NCBI Taxonomy" id="119219"/>
    <lineage>
        <taxon>Bacteria</taxon>
        <taxon>Pseudomonadati</taxon>
        <taxon>Pseudomonadota</taxon>
        <taxon>Betaproteobacteria</taxon>
        <taxon>Burkholderiales</taxon>
        <taxon>Burkholderiaceae</taxon>
        <taxon>Cupriavidus</taxon>
    </lineage>
</organism>
<evidence type="ECO:0000313" key="3">
    <source>
        <dbReference type="EMBL" id="QBP10923.1"/>
    </source>
</evidence>
<reference evidence="3 4" key="1">
    <citation type="submission" date="2019-03" db="EMBL/GenBank/DDBJ databases">
        <title>Comparative insights into the high quality Complete genome sequence of highly metal resistant Cupriavidus metallidurans strain BS1 isolated from a gold-copper mine.</title>
        <authorList>
            <person name="Mazhar H.S."/>
            <person name="Rensing C."/>
        </authorList>
    </citation>
    <scope>NUCLEOTIDE SEQUENCE [LARGE SCALE GENOMIC DNA]</scope>
    <source>
        <strain evidence="3 4">BS1</strain>
    </source>
</reference>
<gene>
    <name evidence="3" type="ORF">DDF84_014730</name>
</gene>
<dbReference type="PANTHER" id="PTHR48081:SF33">
    <property type="entry name" value="KYNURENINE FORMAMIDASE"/>
    <property type="match status" value="1"/>
</dbReference>
<proteinExistence type="predicted"/>
<dbReference type="SUPFAM" id="SSF53474">
    <property type="entry name" value="alpha/beta-Hydrolases"/>
    <property type="match status" value="1"/>
</dbReference>
<keyword evidence="1 3" id="KW-0378">Hydrolase</keyword>
<feature type="domain" description="Alpha/beta hydrolase fold-3" evidence="2">
    <location>
        <begin position="99"/>
        <end position="252"/>
    </location>
</feature>
<dbReference type="OrthoDB" id="9771666at2"/>
<accession>A0A482ITP2</accession>
<dbReference type="Proteomes" id="UP000253772">
    <property type="component" value="Chromosome c1"/>
</dbReference>
<name>A0A482ITP2_9BURK</name>
<evidence type="ECO:0000313" key="4">
    <source>
        <dbReference type="Proteomes" id="UP000253772"/>
    </source>
</evidence>
<sequence>MSVQPPLDVAPAATFAALAELPSQDPAFYAQQYNNRANVPENPVHMARWAADSALARAGAIEYFEDLSYGEADSPLVATETYDYFPAMHVPDGTRPPLLVFLHGGYYRALDKRDHSFVASVPTRRGVSVAVVNYALCPDVTVETIVRQALEAVAWLYRQADALGHDPDRIFLAGHSVGGHLVTMLMTALWPQVGADLPVDLVKGGLSISGLYDLEPLRRTAFLQADLRLTESDVARMSPAFMPPATRAPLITAVGELESSEYHRHNALIRAAWPDNVREPIALPGRHHFNAMDDLMRDDSPMMRALLGMIAGF</sequence>
<dbReference type="InterPro" id="IPR050300">
    <property type="entry name" value="GDXG_lipolytic_enzyme"/>
</dbReference>
<dbReference type="GO" id="GO:0016787">
    <property type="term" value="F:hydrolase activity"/>
    <property type="evidence" value="ECO:0007669"/>
    <property type="project" value="UniProtKB-KW"/>
</dbReference>
<dbReference type="RefSeq" id="WP_017510755.1">
    <property type="nucleotide sequence ID" value="NZ_CP037900.1"/>
</dbReference>
<dbReference type="Pfam" id="PF07859">
    <property type="entry name" value="Abhydrolase_3"/>
    <property type="match status" value="1"/>
</dbReference>
<dbReference type="PANTHER" id="PTHR48081">
    <property type="entry name" value="AB HYDROLASE SUPERFAMILY PROTEIN C4A8.06C"/>
    <property type="match status" value="1"/>
</dbReference>
<dbReference type="EMBL" id="CP037900">
    <property type="protein sequence ID" value="QBP10923.1"/>
    <property type="molecule type" value="Genomic_DNA"/>
</dbReference>
<evidence type="ECO:0000256" key="1">
    <source>
        <dbReference type="ARBA" id="ARBA00022801"/>
    </source>
</evidence>
<evidence type="ECO:0000259" key="2">
    <source>
        <dbReference type="Pfam" id="PF07859"/>
    </source>
</evidence>
<dbReference type="InterPro" id="IPR029058">
    <property type="entry name" value="AB_hydrolase_fold"/>
</dbReference>
<protein>
    <submittedName>
        <fullName evidence="3">Alpha/beta hydrolase</fullName>
    </submittedName>
</protein>
<dbReference type="InterPro" id="IPR013094">
    <property type="entry name" value="AB_hydrolase_3"/>
</dbReference>
<dbReference type="Gene3D" id="3.40.50.1820">
    <property type="entry name" value="alpha/beta hydrolase"/>
    <property type="match status" value="1"/>
</dbReference>